<name>A0A9X2IP11_9BACI</name>
<accession>A0A9X2IP11</accession>
<dbReference type="SUPFAM" id="SSF89796">
    <property type="entry name" value="CoA-transferase family III (CaiB/BaiF)"/>
    <property type="match status" value="1"/>
</dbReference>
<dbReference type="PANTHER" id="PTHR48207">
    <property type="entry name" value="SUCCINATE--HYDROXYMETHYLGLUTARATE COA-TRANSFERASE"/>
    <property type="match status" value="1"/>
</dbReference>
<proteinExistence type="predicted"/>
<keyword evidence="1 2" id="KW-0808">Transferase</keyword>
<dbReference type="InterPro" id="IPR050483">
    <property type="entry name" value="CoA-transferase_III_domain"/>
</dbReference>
<dbReference type="InterPro" id="IPR044855">
    <property type="entry name" value="CoA-Trfase_III_dom3_sf"/>
</dbReference>
<gene>
    <name evidence="2" type="ORF">M3202_07675</name>
</gene>
<dbReference type="Pfam" id="PF02515">
    <property type="entry name" value="CoA_transf_3"/>
    <property type="match status" value="1"/>
</dbReference>
<dbReference type="RefSeq" id="WP_251222762.1">
    <property type="nucleotide sequence ID" value="NZ_JAMBOL010000004.1"/>
</dbReference>
<dbReference type="Proteomes" id="UP001139179">
    <property type="component" value="Unassembled WGS sequence"/>
</dbReference>
<reference evidence="2" key="1">
    <citation type="submission" date="2022-05" db="EMBL/GenBank/DDBJ databases">
        <title>Comparative Genomics of Spacecraft Associated Microbes.</title>
        <authorList>
            <person name="Tran M.T."/>
            <person name="Wright A."/>
            <person name="Seuylemezian A."/>
            <person name="Eisen J."/>
            <person name="Coil D."/>
        </authorList>
    </citation>
    <scope>NUCLEOTIDE SEQUENCE</scope>
    <source>
        <strain evidence="2">214.1.1</strain>
    </source>
</reference>
<dbReference type="Gene3D" id="3.30.1540.10">
    <property type="entry name" value="formyl-coa transferase, domain 3"/>
    <property type="match status" value="1"/>
</dbReference>
<evidence type="ECO:0000313" key="2">
    <source>
        <dbReference type="EMBL" id="MCM3713962.1"/>
    </source>
</evidence>
<dbReference type="Gene3D" id="3.40.50.10540">
    <property type="entry name" value="Crotonobetainyl-coa:carnitine coa-transferase, domain 1"/>
    <property type="match status" value="1"/>
</dbReference>
<dbReference type="PANTHER" id="PTHR48207:SF3">
    <property type="entry name" value="SUCCINATE--HYDROXYMETHYLGLUTARATE COA-TRANSFERASE"/>
    <property type="match status" value="1"/>
</dbReference>
<dbReference type="EMBL" id="JAMBOL010000004">
    <property type="protein sequence ID" value="MCM3713962.1"/>
    <property type="molecule type" value="Genomic_DNA"/>
</dbReference>
<dbReference type="InterPro" id="IPR023606">
    <property type="entry name" value="CoA-Trfase_III_dom_1_sf"/>
</dbReference>
<organism evidence="2 3">
    <name type="scientific">Halalkalibacter oceani</name>
    <dbReference type="NCBI Taxonomy" id="1653776"/>
    <lineage>
        <taxon>Bacteria</taxon>
        <taxon>Bacillati</taxon>
        <taxon>Bacillota</taxon>
        <taxon>Bacilli</taxon>
        <taxon>Bacillales</taxon>
        <taxon>Bacillaceae</taxon>
        <taxon>Halalkalibacter</taxon>
    </lineage>
</organism>
<comment type="caution">
    <text evidence="2">The sequence shown here is derived from an EMBL/GenBank/DDBJ whole genome shotgun (WGS) entry which is preliminary data.</text>
</comment>
<dbReference type="InterPro" id="IPR003673">
    <property type="entry name" value="CoA-Trfase_fam_III"/>
</dbReference>
<dbReference type="AlphaFoldDB" id="A0A9X2IP11"/>
<evidence type="ECO:0000313" key="3">
    <source>
        <dbReference type="Proteomes" id="UP001139179"/>
    </source>
</evidence>
<protein>
    <submittedName>
        <fullName evidence="2">CoA transferase</fullName>
    </submittedName>
</protein>
<keyword evidence="3" id="KW-1185">Reference proteome</keyword>
<sequence length="400" mass="44849">MTNENKLPLAGLRVIDASSIIAGPKLASYLGDFGADVIKVEPPKGDALRFAGKIKEGKSLEWKLMSRNKKPITLNLGTEKGQELFYRLSKTADVVITNFRPNTLKKWNIDYENLSAVNEKLIMVKVSGFGENGPYSSRPGFGTLAEAMGGFANINGFPDSGPLLPNFALADQATALLGAFATMTAIYEREHSPDGKGQYIDLPIYEALMGILGNQVMEYDQLGVLPKRMGNRSEWSVPRNLYQTKDKKWVAVSGSAQSIVERIFKAIGREELIHDPKFKDNQARLQHAEELEQIMADWMILHTQEEILKRFMEYEATIAPVYDTAEMLQDPHFNFRENFIDVPDDDFGSVKMLNVIPKFSRTPGKIRNTGLEKGSCNEEVYQELGLSAEEIEEFKKNNII</sequence>
<evidence type="ECO:0000256" key="1">
    <source>
        <dbReference type="ARBA" id="ARBA00022679"/>
    </source>
</evidence>
<dbReference type="GO" id="GO:0008410">
    <property type="term" value="F:CoA-transferase activity"/>
    <property type="evidence" value="ECO:0007669"/>
    <property type="project" value="TreeGrafter"/>
</dbReference>